<dbReference type="NCBIfam" id="TIGR00560">
    <property type="entry name" value="pgsA"/>
    <property type="match status" value="1"/>
</dbReference>
<dbReference type="Proteomes" id="UP000676325">
    <property type="component" value="Unassembled WGS sequence"/>
</dbReference>
<accession>A0A941E6X5</accession>
<dbReference type="InterPro" id="IPR043130">
    <property type="entry name" value="CDP-OH_PTrfase_TM_dom"/>
</dbReference>
<evidence type="ECO:0000256" key="9">
    <source>
        <dbReference type="ARBA" id="ARBA00023209"/>
    </source>
</evidence>
<dbReference type="PROSITE" id="PS00379">
    <property type="entry name" value="CDP_ALCOHOL_P_TRANSF"/>
    <property type="match status" value="1"/>
</dbReference>
<reference evidence="14" key="1">
    <citation type="submission" date="2021-04" db="EMBL/GenBank/DDBJ databases">
        <title>Genome based classification of Actinospica acidithermotolerans sp. nov., an actinobacterium isolated from an Indonesian hot spring.</title>
        <authorList>
            <person name="Kusuma A.B."/>
            <person name="Putra K.E."/>
            <person name="Nafisah S."/>
            <person name="Loh J."/>
            <person name="Nouioui I."/>
            <person name="Goodfellow M."/>
        </authorList>
    </citation>
    <scope>NUCLEOTIDE SEQUENCE</scope>
    <source>
        <strain evidence="14">MGRD01-02</strain>
    </source>
</reference>
<keyword evidence="6 13" id="KW-1133">Transmembrane helix</keyword>
<dbReference type="GO" id="GO:0008444">
    <property type="term" value="F:CDP-diacylglycerol-glycerol-3-phosphate 3-phosphatidyltransferase activity"/>
    <property type="evidence" value="ECO:0007669"/>
    <property type="project" value="UniProtKB-UniRule"/>
</dbReference>
<gene>
    <name evidence="14" type="primary">pgsA</name>
    <name evidence="14" type="ORF">KDK95_14195</name>
</gene>
<keyword evidence="15" id="KW-1185">Reference proteome</keyword>
<dbReference type="PANTHER" id="PTHR14269:SF52">
    <property type="entry name" value="PHOSPHATIDYLGLYCEROPHOSPHATE SYNTHASE-RELATED"/>
    <property type="match status" value="1"/>
</dbReference>
<evidence type="ECO:0000313" key="14">
    <source>
        <dbReference type="EMBL" id="MBR7827465.1"/>
    </source>
</evidence>
<dbReference type="EMBL" id="JAGSOH010000035">
    <property type="protein sequence ID" value="MBR7827465.1"/>
    <property type="molecule type" value="Genomic_DNA"/>
</dbReference>
<feature type="transmembrane region" description="Helical" evidence="13">
    <location>
        <begin position="123"/>
        <end position="142"/>
    </location>
</feature>
<comment type="caution">
    <text evidence="14">The sequence shown here is derived from an EMBL/GenBank/DDBJ whole genome shotgun (WGS) entry which is preliminary data.</text>
</comment>
<feature type="transmembrane region" description="Helical" evidence="13">
    <location>
        <begin position="84"/>
        <end position="102"/>
    </location>
</feature>
<evidence type="ECO:0000256" key="13">
    <source>
        <dbReference type="SAM" id="Phobius"/>
    </source>
</evidence>
<keyword evidence="5 13" id="KW-0812">Transmembrane</keyword>
<keyword evidence="9" id="KW-0594">Phospholipid biosynthesis</keyword>
<name>A0A941E6X5_9ACTN</name>
<dbReference type="InterPro" id="IPR000462">
    <property type="entry name" value="CDP-OH_P_trans"/>
</dbReference>
<dbReference type="AlphaFoldDB" id="A0A941E6X5"/>
<dbReference type="EC" id="2.7.8.5" evidence="11"/>
<dbReference type="InterPro" id="IPR048254">
    <property type="entry name" value="CDP_ALCOHOL_P_TRANSF_CS"/>
</dbReference>
<sequence>MLTMLRILLVPLFVALFVHDGGQDTRWRLAAAAVFFLASATDRLDGELARRRHLITDFGKIADPIADKALIGAALICLSLQHELWWWVTVVILVREIGITLMRFWVIRYGVIAASPGGKLKTVLQSLAIFLYVLPLQSVAWLEWTATVVMAAALVLTVATGADYIVRAVRLRAGR</sequence>
<evidence type="ECO:0000256" key="4">
    <source>
        <dbReference type="ARBA" id="ARBA00022679"/>
    </source>
</evidence>
<dbReference type="PIRSF" id="PIRSF000847">
    <property type="entry name" value="Phos_ph_gly_syn"/>
    <property type="match status" value="1"/>
</dbReference>
<keyword evidence="10" id="KW-1208">Phospholipid metabolism</keyword>
<evidence type="ECO:0000256" key="1">
    <source>
        <dbReference type="ARBA" id="ARBA00004141"/>
    </source>
</evidence>
<protein>
    <recommendedName>
        <fullName evidence="11">CDP-diacylglycerol--glycerol-3-phosphate 3-phosphatidyltransferase</fullName>
        <ecNumber evidence="11">2.7.8.5</ecNumber>
    </recommendedName>
</protein>
<evidence type="ECO:0000256" key="8">
    <source>
        <dbReference type="ARBA" id="ARBA00023136"/>
    </source>
</evidence>
<keyword evidence="4 12" id="KW-0808">Transferase</keyword>
<evidence type="ECO:0000256" key="3">
    <source>
        <dbReference type="ARBA" id="ARBA00022516"/>
    </source>
</evidence>
<dbReference type="GO" id="GO:0046474">
    <property type="term" value="P:glycerophospholipid biosynthetic process"/>
    <property type="evidence" value="ECO:0007669"/>
    <property type="project" value="TreeGrafter"/>
</dbReference>
<keyword evidence="7" id="KW-0443">Lipid metabolism</keyword>
<dbReference type="PANTHER" id="PTHR14269">
    <property type="entry name" value="CDP-DIACYLGLYCEROL--GLYCEROL-3-PHOSPHATE 3-PHOSPHATIDYLTRANSFERASE-RELATED"/>
    <property type="match status" value="1"/>
</dbReference>
<evidence type="ECO:0000256" key="6">
    <source>
        <dbReference type="ARBA" id="ARBA00022989"/>
    </source>
</evidence>
<dbReference type="GO" id="GO:0016020">
    <property type="term" value="C:membrane"/>
    <property type="evidence" value="ECO:0007669"/>
    <property type="project" value="UniProtKB-SubCell"/>
</dbReference>
<organism evidence="14 15">
    <name type="scientific">Actinospica acidithermotolerans</name>
    <dbReference type="NCBI Taxonomy" id="2828514"/>
    <lineage>
        <taxon>Bacteria</taxon>
        <taxon>Bacillati</taxon>
        <taxon>Actinomycetota</taxon>
        <taxon>Actinomycetes</taxon>
        <taxon>Catenulisporales</taxon>
        <taxon>Actinospicaceae</taxon>
        <taxon>Actinospica</taxon>
    </lineage>
</organism>
<evidence type="ECO:0000256" key="7">
    <source>
        <dbReference type="ARBA" id="ARBA00023098"/>
    </source>
</evidence>
<keyword evidence="8 13" id="KW-0472">Membrane</keyword>
<comment type="subcellular location">
    <subcellularLocation>
        <location evidence="1">Membrane</location>
        <topology evidence="1">Multi-pass membrane protein</topology>
    </subcellularLocation>
</comment>
<evidence type="ECO:0000256" key="11">
    <source>
        <dbReference type="NCBIfam" id="TIGR00560"/>
    </source>
</evidence>
<feature type="transmembrane region" description="Helical" evidence="13">
    <location>
        <begin position="148"/>
        <end position="166"/>
    </location>
</feature>
<evidence type="ECO:0000256" key="5">
    <source>
        <dbReference type="ARBA" id="ARBA00022692"/>
    </source>
</evidence>
<proteinExistence type="inferred from homology"/>
<dbReference type="InterPro" id="IPR050324">
    <property type="entry name" value="CDP-alcohol_PTase-I"/>
</dbReference>
<evidence type="ECO:0000313" key="15">
    <source>
        <dbReference type="Proteomes" id="UP000676325"/>
    </source>
</evidence>
<evidence type="ECO:0000256" key="10">
    <source>
        <dbReference type="ARBA" id="ARBA00023264"/>
    </source>
</evidence>
<comment type="similarity">
    <text evidence="2 12">Belongs to the CDP-alcohol phosphatidyltransferase class-I family.</text>
</comment>
<evidence type="ECO:0000256" key="12">
    <source>
        <dbReference type="RuleBase" id="RU003750"/>
    </source>
</evidence>
<dbReference type="Gene3D" id="1.20.120.1760">
    <property type="match status" value="1"/>
</dbReference>
<dbReference type="Pfam" id="PF01066">
    <property type="entry name" value="CDP-OH_P_transf"/>
    <property type="match status" value="1"/>
</dbReference>
<dbReference type="InterPro" id="IPR004570">
    <property type="entry name" value="Phosphatidylglycerol_P_synth"/>
</dbReference>
<evidence type="ECO:0000256" key="2">
    <source>
        <dbReference type="ARBA" id="ARBA00010441"/>
    </source>
</evidence>
<keyword evidence="3" id="KW-0444">Lipid biosynthesis</keyword>